<dbReference type="Gene3D" id="2.40.110.10">
    <property type="entry name" value="Butyryl-CoA Dehydrogenase, subunit A, domain 2"/>
    <property type="match status" value="1"/>
</dbReference>
<keyword evidence="4" id="KW-0503">Monooxygenase</keyword>
<gene>
    <name evidence="4" type="ORF">GCM10011583_59620</name>
</gene>
<proteinExistence type="predicted"/>
<organism evidence="4 5">
    <name type="scientific">Streptomyces camponoticapitis</name>
    <dbReference type="NCBI Taxonomy" id="1616125"/>
    <lineage>
        <taxon>Bacteria</taxon>
        <taxon>Bacillati</taxon>
        <taxon>Actinomycetota</taxon>
        <taxon>Actinomycetes</taxon>
        <taxon>Kitasatosporales</taxon>
        <taxon>Streptomycetaceae</taxon>
        <taxon>Streptomyces</taxon>
    </lineage>
</organism>
<evidence type="ECO:0000259" key="3">
    <source>
        <dbReference type="Pfam" id="PF08028"/>
    </source>
</evidence>
<dbReference type="Gene3D" id="1.20.140.10">
    <property type="entry name" value="Butyryl-CoA Dehydrogenase, subunit A, domain 3"/>
    <property type="match status" value="1"/>
</dbReference>
<keyword evidence="5" id="KW-1185">Reference proteome</keyword>
<evidence type="ECO:0000256" key="1">
    <source>
        <dbReference type="ARBA" id="ARBA00023002"/>
    </source>
</evidence>
<dbReference type="Pfam" id="PF08028">
    <property type="entry name" value="Acyl-CoA_dh_2"/>
    <property type="match status" value="1"/>
</dbReference>
<dbReference type="SUPFAM" id="SSF47203">
    <property type="entry name" value="Acyl-CoA dehydrogenase C-terminal domain-like"/>
    <property type="match status" value="1"/>
</dbReference>
<dbReference type="Gene3D" id="1.10.540.10">
    <property type="entry name" value="Acyl-CoA dehydrogenase/oxidase, N-terminal domain"/>
    <property type="match status" value="1"/>
</dbReference>
<dbReference type="InterPro" id="IPR036250">
    <property type="entry name" value="AcylCo_DH-like_C"/>
</dbReference>
<dbReference type="InterPro" id="IPR046373">
    <property type="entry name" value="Acyl-CoA_Oxase/DH_mid-dom_sf"/>
</dbReference>
<keyword evidence="1" id="KW-0560">Oxidoreductase</keyword>
<dbReference type="PANTHER" id="PTHR43884:SF12">
    <property type="entry name" value="ISOVALERYL-COA DEHYDROGENASE, MITOCHONDRIAL-RELATED"/>
    <property type="match status" value="1"/>
</dbReference>
<sequence length="449" mass="46170">MLEVAGTVPTKPVVRTAALDKPAVPDDAMWPRVTREVADDLAADAIARDRAGKPPYDEVARLREAGLPALLTPPALLGRGLTDPGASLDPDGHGGRGGHGGADWRTATAVIREIAAADGSIGELIARHYVLSWSSRFFGAHGEDLAAGHEPPALAHGRLLGGATDIPDPEAGPGLTLSPTASGHLLNGSRTFAAGVTVADRLVVGATSTHTGELLIALVNPAHPGVLAGTDNDRLGQRLTGAGSVDFDNVPVGAGDILGATPRDEHAVSAYTALAPLALRLVLSHVALGIAEGALAEARDVSRAARPAPRSAAPDAATYAVRPSGDPYLLLAYGELATAAHTAAAVVERATDALEQGLRTGRDIGMDERAEIAVLVAAAEAVTGRSAVDITTRILELTEAATSFDGGPALDRFWRNARALTAQSSPAHRLRDIGDHYLNGTHPPFTARS</sequence>
<dbReference type="EMBL" id="BMMV01000024">
    <property type="protein sequence ID" value="GGK19809.1"/>
    <property type="molecule type" value="Genomic_DNA"/>
</dbReference>
<reference evidence="5" key="1">
    <citation type="journal article" date="2019" name="Int. J. Syst. Evol. Microbiol.">
        <title>The Global Catalogue of Microorganisms (GCM) 10K type strain sequencing project: providing services to taxonomists for standard genome sequencing and annotation.</title>
        <authorList>
            <consortium name="The Broad Institute Genomics Platform"/>
            <consortium name="The Broad Institute Genome Sequencing Center for Infectious Disease"/>
            <person name="Wu L."/>
            <person name="Ma J."/>
        </authorList>
    </citation>
    <scope>NUCLEOTIDE SEQUENCE [LARGE SCALE GENOMIC DNA]</scope>
    <source>
        <strain evidence="5">CGMCC 4.7275</strain>
    </source>
</reference>
<protein>
    <submittedName>
        <fullName evidence="4">Monooxygenase</fullName>
    </submittedName>
</protein>
<dbReference type="Proteomes" id="UP000660265">
    <property type="component" value="Unassembled WGS sequence"/>
</dbReference>
<name>A0ABQ2EPP8_9ACTN</name>
<feature type="domain" description="Acyl-CoA dehydrogenase C-terminal" evidence="3">
    <location>
        <begin position="281"/>
        <end position="421"/>
    </location>
</feature>
<dbReference type="InterPro" id="IPR009100">
    <property type="entry name" value="AcylCoA_DH/oxidase_NM_dom_sf"/>
</dbReference>
<evidence type="ECO:0000313" key="4">
    <source>
        <dbReference type="EMBL" id="GGK19809.1"/>
    </source>
</evidence>
<feature type="region of interest" description="Disordered" evidence="2">
    <location>
        <begin position="81"/>
        <end position="101"/>
    </location>
</feature>
<dbReference type="SUPFAM" id="SSF56645">
    <property type="entry name" value="Acyl-CoA dehydrogenase NM domain-like"/>
    <property type="match status" value="1"/>
</dbReference>
<accession>A0ABQ2EPP8</accession>
<dbReference type="InterPro" id="IPR037069">
    <property type="entry name" value="AcylCoA_DH/ox_N_sf"/>
</dbReference>
<comment type="caution">
    <text evidence="4">The sequence shown here is derived from an EMBL/GenBank/DDBJ whole genome shotgun (WGS) entry which is preliminary data.</text>
</comment>
<dbReference type="PANTHER" id="PTHR43884">
    <property type="entry name" value="ACYL-COA DEHYDROGENASE"/>
    <property type="match status" value="1"/>
</dbReference>
<dbReference type="InterPro" id="IPR013107">
    <property type="entry name" value="Acyl-CoA_DH_C"/>
</dbReference>
<evidence type="ECO:0000313" key="5">
    <source>
        <dbReference type="Proteomes" id="UP000660265"/>
    </source>
</evidence>
<evidence type="ECO:0000256" key="2">
    <source>
        <dbReference type="SAM" id="MobiDB-lite"/>
    </source>
</evidence>
<dbReference type="GO" id="GO:0004497">
    <property type="term" value="F:monooxygenase activity"/>
    <property type="evidence" value="ECO:0007669"/>
    <property type="project" value="UniProtKB-KW"/>
</dbReference>